<dbReference type="GO" id="GO:0019843">
    <property type="term" value="F:rRNA binding"/>
    <property type="evidence" value="ECO:0007669"/>
    <property type="project" value="UniProtKB-UniRule"/>
</dbReference>
<comment type="subunit">
    <text evidence="5">Homodimer.</text>
</comment>
<evidence type="ECO:0000256" key="5">
    <source>
        <dbReference type="HAMAP-Rule" id="MF_01468"/>
    </source>
</evidence>
<comment type="similarity">
    <text evidence="5">Belongs to the MrnC RNase family.</text>
</comment>
<dbReference type="HAMAP" id="MF_01468">
    <property type="entry name" value="RNase_Mini_III"/>
    <property type="match status" value="1"/>
</dbReference>
<keyword evidence="1 5" id="KW-0698">rRNA processing</keyword>
<evidence type="ECO:0000256" key="4">
    <source>
        <dbReference type="ARBA" id="ARBA00022801"/>
    </source>
</evidence>
<evidence type="ECO:0000256" key="1">
    <source>
        <dbReference type="ARBA" id="ARBA00022552"/>
    </source>
</evidence>
<dbReference type="Pfam" id="PF00636">
    <property type="entry name" value="Ribonuclease_3"/>
    <property type="match status" value="1"/>
</dbReference>
<keyword evidence="3 5" id="KW-0255">Endonuclease</keyword>
<dbReference type="STRING" id="263852.SAMN02745116_00881"/>
<comment type="subcellular location">
    <subcellularLocation>
        <location evidence="5">Cytoplasm</location>
    </subcellularLocation>
</comment>
<dbReference type="EMBL" id="FUXI01000007">
    <property type="protein sequence ID" value="SJZ60111.1"/>
    <property type="molecule type" value="Genomic_DNA"/>
</dbReference>
<keyword evidence="8" id="KW-1185">Reference proteome</keyword>
<dbReference type="EC" id="3.1.26.-" evidence="5"/>
<keyword evidence="2 5" id="KW-0540">Nuclease</keyword>
<protein>
    <recommendedName>
        <fullName evidence="5">Mini-ribonuclease 3</fullName>
        <shortName evidence="5">Mini-3</shortName>
        <shortName evidence="5">Mini-RNase 3</shortName>
        <ecNumber evidence="5">3.1.26.-</ecNumber>
    </recommendedName>
    <alternativeName>
        <fullName evidence="5">Mini-RNase III</fullName>
        <shortName evidence="5">Mini-III</shortName>
    </alternativeName>
</protein>
<keyword evidence="5" id="KW-0963">Cytoplasm</keyword>
<dbReference type="Gene3D" id="1.10.1520.10">
    <property type="entry name" value="Ribonuclease III domain"/>
    <property type="match status" value="1"/>
</dbReference>
<dbReference type="RefSeq" id="WP_078806809.1">
    <property type="nucleotide sequence ID" value="NZ_FUXI01000007.1"/>
</dbReference>
<evidence type="ECO:0000313" key="7">
    <source>
        <dbReference type="EMBL" id="SJZ60111.1"/>
    </source>
</evidence>
<proteinExistence type="inferred from homology"/>
<evidence type="ECO:0000259" key="6">
    <source>
        <dbReference type="SMART" id="SM00535"/>
    </source>
</evidence>
<dbReference type="Proteomes" id="UP000190328">
    <property type="component" value="Unassembled WGS sequence"/>
</dbReference>
<dbReference type="GO" id="GO:0006364">
    <property type="term" value="P:rRNA processing"/>
    <property type="evidence" value="ECO:0007669"/>
    <property type="project" value="UniProtKB-UniRule"/>
</dbReference>
<feature type="active site" evidence="5">
    <location>
        <position position="19"/>
    </location>
</feature>
<dbReference type="InterPro" id="IPR036389">
    <property type="entry name" value="RNase_III_sf"/>
</dbReference>
<evidence type="ECO:0000313" key="8">
    <source>
        <dbReference type="Proteomes" id="UP000190328"/>
    </source>
</evidence>
<comment type="function">
    <text evidence="5">Involved in correct processing of both the 5' and 3' ends of 23S rRNA precursor. Processes 30S rRNA precursor transcript even in absence of ribonuclease 3 (Rnc); Rnc processes 30S rRNA into smaller rRNA precursors.</text>
</comment>
<organism evidence="7 8">
    <name type="scientific">Pilibacter termitis</name>
    <dbReference type="NCBI Taxonomy" id="263852"/>
    <lineage>
        <taxon>Bacteria</taxon>
        <taxon>Bacillati</taxon>
        <taxon>Bacillota</taxon>
        <taxon>Bacilli</taxon>
        <taxon>Lactobacillales</taxon>
        <taxon>Enterococcaceae</taxon>
        <taxon>Pilibacter</taxon>
    </lineage>
</organism>
<comment type="cofactor">
    <cofactor evidence="5">
        <name>Mg(2+)</name>
        <dbReference type="ChEBI" id="CHEBI:18420"/>
    </cofactor>
</comment>
<keyword evidence="5" id="KW-0690">Ribosome biogenesis</keyword>
<keyword evidence="5" id="KW-0460">Magnesium</keyword>
<dbReference type="SUPFAM" id="SSF69065">
    <property type="entry name" value="RNase III domain-like"/>
    <property type="match status" value="1"/>
</dbReference>
<dbReference type="GO" id="GO:0004525">
    <property type="term" value="F:ribonuclease III activity"/>
    <property type="evidence" value="ECO:0007669"/>
    <property type="project" value="InterPro"/>
</dbReference>
<dbReference type="SMART" id="SM00535">
    <property type="entry name" value="RIBOc"/>
    <property type="match status" value="1"/>
</dbReference>
<keyword evidence="5" id="KW-0699">rRNA-binding</keyword>
<dbReference type="InterPro" id="IPR008226">
    <property type="entry name" value="Mini3_fam"/>
</dbReference>
<name>A0A1T4LZN4_9ENTE</name>
<feature type="domain" description="RNase III" evidence="6">
    <location>
        <begin position="1"/>
        <end position="133"/>
    </location>
</feature>
<dbReference type="OrthoDB" id="46571at2"/>
<accession>A0A1T4LZN4</accession>
<sequence>MEKKDVLQMNGVALAYMGDAIYEVYVRKFLMETGVHRPAQFHHRAKQYVSAKAQAFLWQEMTAAELLSEAEVSIFKRGRNAHTHTKAKNTDAKTYAISTGFEAVLGYLYLTEETARLEEIINWCIAKIGKVDKYDPK</sequence>
<evidence type="ECO:0000256" key="2">
    <source>
        <dbReference type="ARBA" id="ARBA00022722"/>
    </source>
</evidence>
<gene>
    <name evidence="5" type="primary">mrnC</name>
    <name evidence="7" type="ORF">SAMN02745116_00881</name>
</gene>
<keyword evidence="5" id="KW-0694">RNA-binding</keyword>
<reference evidence="7 8" key="1">
    <citation type="submission" date="2017-02" db="EMBL/GenBank/DDBJ databases">
        <authorList>
            <person name="Peterson S.W."/>
        </authorList>
    </citation>
    <scope>NUCLEOTIDE SEQUENCE [LARGE SCALE GENOMIC DNA]</scope>
    <source>
        <strain evidence="7 8">ATCC BAA-1030</strain>
    </source>
</reference>
<evidence type="ECO:0000256" key="3">
    <source>
        <dbReference type="ARBA" id="ARBA00022759"/>
    </source>
</evidence>
<dbReference type="PIRSF" id="PIRSF005520">
    <property type="entry name" value="UCP005520"/>
    <property type="match status" value="1"/>
</dbReference>
<dbReference type="GO" id="GO:0005737">
    <property type="term" value="C:cytoplasm"/>
    <property type="evidence" value="ECO:0007669"/>
    <property type="project" value="UniProtKB-SubCell"/>
</dbReference>
<keyword evidence="4 5" id="KW-0378">Hydrolase</keyword>
<dbReference type="PANTHER" id="PTHR34276:SF1">
    <property type="entry name" value="MINI-RIBONUCLEASE 3"/>
    <property type="match status" value="1"/>
</dbReference>
<dbReference type="AlphaFoldDB" id="A0A1T4LZN4"/>
<dbReference type="PANTHER" id="PTHR34276">
    <property type="entry name" value="MINI-RIBONUCLEASE 3"/>
    <property type="match status" value="1"/>
</dbReference>
<dbReference type="InterPro" id="IPR000999">
    <property type="entry name" value="RNase_III_dom"/>
</dbReference>